<proteinExistence type="predicted"/>
<accession>A0A8J7F1E2</accession>
<dbReference type="EMBL" id="JADEWL010000023">
    <property type="protein sequence ID" value="MBE9213017.1"/>
    <property type="molecule type" value="Genomic_DNA"/>
</dbReference>
<evidence type="ECO:0000313" key="2">
    <source>
        <dbReference type="Proteomes" id="UP000620559"/>
    </source>
</evidence>
<comment type="caution">
    <text evidence="1">The sequence shown here is derived from an EMBL/GenBank/DDBJ whole genome shotgun (WGS) entry which is preliminary data.</text>
</comment>
<gene>
    <name evidence="1" type="ORF">IQ247_10055</name>
</gene>
<dbReference type="AlphaFoldDB" id="A0A8J7F1E2"/>
<name>A0A8J7F1E2_9CYAN</name>
<organism evidence="1 2">
    <name type="scientific">Plectonema cf. radiosum LEGE 06105</name>
    <dbReference type="NCBI Taxonomy" id="945769"/>
    <lineage>
        <taxon>Bacteria</taxon>
        <taxon>Bacillati</taxon>
        <taxon>Cyanobacteriota</taxon>
        <taxon>Cyanophyceae</taxon>
        <taxon>Oscillatoriophycideae</taxon>
        <taxon>Oscillatoriales</taxon>
        <taxon>Microcoleaceae</taxon>
        <taxon>Plectonema</taxon>
    </lineage>
</organism>
<dbReference type="Proteomes" id="UP000620559">
    <property type="component" value="Unassembled WGS sequence"/>
</dbReference>
<dbReference type="RefSeq" id="WP_193919529.1">
    <property type="nucleotide sequence ID" value="NZ_JADEWL010000023.1"/>
</dbReference>
<protein>
    <submittedName>
        <fullName evidence="1">Uncharacterized protein</fullName>
    </submittedName>
</protein>
<reference evidence="1" key="1">
    <citation type="submission" date="2020-10" db="EMBL/GenBank/DDBJ databases">
        <authorList>
            <person name="Castelo-Branco R."/>
            <person name="Eusebio N."/>
            <person name="Adriana R."/>
            <person name="Vieira A."/>
            <person name="Brugerolle De Fraissinette N."/>
            <person name="Rezende De Castro R."/>
            <person name="Schneider M.P."/>
            <person name="Vasconcelos V."/>
            <person name="Leao P.N."/>
        </authorList>
    </citation>
    <scope>NUCLEOTIDE SEQUENCE</scope>
    <source>
        <strain evidence="1">LEGE 06105</strain>
    </source>
</reference>
<evidence type="ECO:0000313" key="1">
    <source>
        <dbReference type="EMBL" id="MBE9213017.1"/>
    </source>
</evidence>
<sequence length="80" mass="8879">MVTVHSDIGSGLENPQEVSAQTTPHIHTIFTASSSVFLKLEECTFLIIQKKSDYPILACESERVFYTSMILVIAGSIKFE</sequence>
<keyword evidence="2" id="KW-1185">Reference proteome</keyword>